<dbReference type="AlphaFoldDB" id="B5FVA6"/>
<dbReference type="Proteomes" id="UP000000598">
    <property type="component" value="Chromosome F"/>
</dbReference>
<gene>
    <name evidence="2" type="ORF">KLLA0_F19371g</name>
</gene>
<dbReference type="eggNOG" id="ENOG502T36F">
    <property type="taxonomic scope" value="Eukaryota"/>
</dbReference>
<dbReference type="GeneID" id="9487278"/>
<protein>
    <submittedName>
        <fullName evidence="2">KLLA0F19371p</fullName>
    </submittedName>
</protein>
<dbReference type="RefSeq" id="XP_002999435.1">
    <property type="nucleotide sequence ID" value="XM_002999389.1"/>
</dbReference>
<name>B5FVA6_KLULA</name>
<evidence type="ECO:0000313" key="3">
    <source>
        <dbReference type="Proteomes" id="UP000000598"/>
    </source>
</evidence>
<dbReference type="PaxDb" id="284590-B5FVA6"/>
<dbReference type="EMBL" id="CR382126">
    <property type="protein sequence ID" value="CAR64401.1"/>
    <property type="molecule type" value="Genomic_DNA"/>
</dbReference>
<keyword evidence="1" id="KW-0812">Transmembrane</keyword>
<reference evidence="2 3" key="1">
    <citation type="journal article" date="2004" name="Nature">
        <title>Genome evolution in yeasts.</title>
        <authorList>
            <consortium name="Genolevures"/>
            <person name="Dujon B."/>
            <person name="Sherman D."/>
            <person name="Fischer G."/>
            <person name="Durrens P."/>
            <person name="Casaregola S."/>
            <person name="Lafontaine I."/>
            <person name="de Montigny J."/>
            <person name="Marck C."/>
            <person name="Neuveglise C."/>
            <person name="Talla E."/>
            <person name="Goffard N."/>
            <person name="Frangeul L."/>
            <person name="Aigle M."/>
            <person name="Anthouard V."/>
            <person name="Babour A."/>
            <person name="Barbe V."/>
            <person name="Barnay S."/>
            <person name="Blanchin S."/>
            <person name="Beckerich J.M."/>
            <person name="Beyne E."/>
            <person name="Bleykasten C."/>
            <person name="Boisrame A."/>
            <person name="Boyer J."/>
            <person name="Cattolico L."/>
            <person name="Confanioleri F."/>
            <person name="de Daruvar A."/>
            <person name="Despons L."/>
            <person name="Fabre E."/>
            <person name="Fairhead C."/>
            <person name="Ferry-Dumazet H."/>
            <person name="Groppi A."/>
            <person name="Hantraye F."/>
            <person name="Hennequin C."/>
            <person name="Jauniaux N."/>
            <person name="Joyet P."/>
            <person name="Kachouri R."/>
            <person name="Kerrest A."/>
            <person name="Koszul R."/>
            <person name="Lemaire M."/>
            <person name="Lesur I."/>
            <person name="Ma L."/>
            <person name="Muller H."/>
            <person name="Nicaud J.M."/>
            <person name="Nikolski M."/>
            <person name="Oztas S."/>
            <person name="Ozier-Kalogeropoulos O."/>
            <person name="Pellenz S."/>
            <person name="Potier S."/>
            <person name="Richard G.F."/>
            <person name="Straub M.L."/>
            <person name="Suleau A."/>
            <person name="Swennene D."/>
            <person name="Tekaia F."/>
            <person name="Wesolowski-Louvel M."/>
            <person name="Westhof E."/>
            <person name="Wirth B."/>
            <person name="Zeniou-Meyer M."/>
            <person name="Zivanovic I."/>
            <person name="Bolotin-Fukuhara M."/>
            <person name="Thierry A."/>
            <person name="Bouchier C."/>
            <person name="Caudron B."/>
            <person name="Scarpelli C."/>
            <person name="Gaillardin C."/>
            <person name="Weissenbach J."/>
            <person name="Wincker P."/>
            <person name="Souciet J.L."/>
        </authorList>
    </citation>
    <scope>NUCLEOTIDE SEQUENCE [LARGE SCALE GENOMIC DNA]</scope>
    <source>
        <strain evidence="3">ATCC 8585 / CBS 2359 / DSM 70799 / NBRC 1267 / NRRL Y-1140 / WM37</strain>
    </source>
</reference>
<keyword evidence="1" id="KW-1133">Transmembrane helix</keyword>
<accession>B5FVA6</accession>
<keyword evidence="3" id="KW-1185">Reference proteome</keyword>
<sequence length="80" mass="8870">MFFTKALRSTATIAMNHATQTTTKTAVRSGRRVGEAWAVTEARRLGPTILMYGTFIVSVLGWPFLVRKADMDIGIHGMKQ</sequence>
<dbReference type="HOGENOM" id="CLU_195457_0_0_1"/>
<organism evidence="2 3">
    <name type="scientific">Kluyveromyces lactis (strain ATCC 8585 / CBS 2359 / DSM 70799 / NBRC 1267 / NRRL Y-1140 / WM37)</name>
    <name type="common">Yeast</name>
    <name type="synonym">Candida sphaerica</name>
    <dbReference type="NCBI Taxonomy" id="284590"/>
    <lineage>
        <taxon>Eukaryota</taxon>
        <taxon>Fungi</taxon>
        <taxon>Dikarya</taxon>
        <taxon>Ascomycota</taxon>
        <taxon>Saccharomycotina</taxon>
        <taxon>Saccharomycetes</taxon>
        <taxon>Saccharomycetales</taxon>
        <taxon>Saccharomycetaceae</taxon>
        <taxon>Kluyveromyces</taxon>
    </lineage>
</organism>
<dbReference type="FunCoup" id="B5FVA6">
    <property type="interactions" value="34"/>
</dbReference>
<proteinExistence type="predicted"/>
<keyword evidence="1" id="KW-0472">Membrane</keyword>
<feature type="transmembrane region" description="Helical" evidence="1">
    <location>
        <begin position="49"/>
        <end position="66"/>
    </location>
</feature>
<dbReference type="KEGG" id="kla:KLLA0_F19371g"/>
<dbReference type="InParanoid" id="B5FVA6"/>
<evidence type="ECO:0000313" key="2">
    <source>
        <dbReference type="EMBL" id="CAR64401.1"/>
    </source>
</evidence>
<evidence type="ECO:0000256" key="1">
    <source>
        <dbReference type="SAM" id="Phobius"/>
    </source>
</evidence>